<name>A0A117QM13_9ACTN</name>
<evidence type="ECO:0000313" key="1">
    <source>
        <dbReference type="EMBL" id="KUN35711.1"/>
    </source>
</evidence>
<dbReference type="AlphaFoldDB" id="A0A117QM13"/>
<comment type="caution">
    <text evidence="1">The sequence shown here is derived from an EMBL/GenBank/DDBJ whole genome shotgun (WGS) entry which is preliminary data.</text>
</comment>
<keyword evidence="2" id="KW-1185">Reference proteome</keyword>
<dbReference type="EMBL" id="LMWS01000031">
    <property type="protein sequence ID" value="KUN35711.1"/>
    <property type="molecule type" value="Genomic_DNA"/>
</dbReference>
<sequence length="135" mass="15067">MKTVQQTLEAQARSQQLDAKREVYVAFLQAAQALVEDRKRDRGALDEALLAEAQRAYQVLRLEGPANVAAQAHFLMEAIVGSRDDSSVSTAEIDRCLHNYVTVAQHHLQEPWHWMGRSRNSWIAGGTTEHSATGQ</sequence>
<reference evidence="1 2" key="1">
    <citation type="submission" date="2015-10" db="EMBL/GenBank/DDBJ databases">
        <title>Draft genome sequence of Streptomyces longwoodensis DSM 41677, type strain for the species Streptomyces longwoodensis.</title>
        <authorList>
            <person name="Ruckert C."/>
            <person name="Winkler A."/>
            <person name="Kalinowski J."/>
            <person name="Kampfer P."/>
            <person name="Glaeser S."/>
        </authorList>
    </citation>
    <scope>NUCLEOTIDE SEQUENCE [LARGE SCALE GENOMIC DNA]</scope>
    <source>
        <strain evidence="1 2">DSM 41677</strain>
    </source>
</reference>
<dbReference type="Proteomes" id="UP000053271">
    <property type="component" value="Unassembled WGS sequence"/>
</dbReference>
<accession>A0A117QM13</accession>
<gene>
    <name evidence="1" type="ORF">AQJ30_23765</name>
</gene>
<proteinExistence type="predicted"/>
<protein>
    <submittedName>
        <fullName evidence="1">Uncharacterized protein</fullName>
    </submittedName>
</protein>
<evidence type="ECO:0000313" key="2">
    <source>
        <dbReference type="Proteomes" id="UP000053271"/>
    </source>
</evidence>
<organism evidence="1 2">
    <name type="scientific">Streptomyces longwoodensis</name>
    <dbReference type="NCBI Taxonomy" id="68231"/>
    <lineage>
        <taxon>Bacteria</taxon>
        <taxon>Bacillati</taxon>
        <taxon>Actinomycetota</taxon>
        <taxon>Actinomycetes</taxon>
        <taxon>Kitasatosporales</taxon>
        <taxon>Streptomycetaceae</taxon>
        <taxon>Streptomyces</taxon>
    </lineage>
</organism>